<gene>
    <name evidence="2" type="ORF">SAMN05444392_10793</name>
</gene>
<dbReference type="Proteomes" id="UP000184476">
    <property type="component" value="Unassembled WGS sequence"/>
</dbReference>
<accession>A0A1M4YQR0</accession>
<dbReference type="AlphaFoldDB" id="A0A1M4YQR0"/>
<organism evidence="2 3">
    <name type="scientific">Seinonella peptonophila</name>
    <dbReference type="NCBI Taxonomy" id="112248"/>
    <lineage>
        <taxon>Bacteria</taxon>
        <taxon>Bacillati</taxon>
        <taxon>Bacillota</taxon>
        <taxon>Bacilli</taxon>
        <taxon>Bacillales</taxon>
        <taxon>Thermoactinomycetaceae</taxon>
        <taxon>Seinonella</taxon>
    </lineage>
</organism>
<feature type="compositionally biased region" description="Basic and acidic residues" evidence="1">
    <location>
        <begin position="56"/>
        <end position="74"/>
    </location>
</feature>
<feature type="region of interest" description="Disordered" evidence="1">
    <location>
        <begin position="1"/>
        <end position="212"/>
    </location>
</feature>
<evidence type="ECO:0000313" key="3">
    <source>
        <dbReference type="Proteomes" id="UP000184476"/>
    </source>
</evidence>
<reference evidence="2 3" key="1">
    <citation type="submission" date="2016-11" db="EMBL/GenBank/DDBJ databases">
        <authorList>
            <person name="Jaros S."/>
            <person name="Januszkiewicz K."/>
            <person name="Wedrychowicz H."/>
        </authorList>
    </citation>
    <scope>NUCLEOTIDE SEQUENCE [LARGE SCALE GENOMIC DNA]</scope>
    <source>
        <strain evidence="2 3">DSM 44666</strain>
    </source>
</reference>
<evidence type="ECO:0000256" key="1">
    <source>
        <dbReference type="SAM" id="MobiDB-lite"/>
    </source>
</evidence>
<feature type="compositionally biased region" description="Basic and acidic residues" evidence="1">
    <location>
        <begin position="196"/>
        <end position="205"/>
    </location>
</feature>
<dbReference type="EMBL" id="FQVL01000007">
    <property type="protein sequence ID" value="SHF08135.1"/>
    <property type="molecule type" value="Genomic_DNA"/>
</dbReference>
<proteinExistence type="predicted"/>
<name>A0A1M4YQR0_9BACL</name>
<evidence type="ECO:0000313" key="2">
    <source>
        <dbReference type="EMBL" id="SHF08135.1"/>
    </source>
</evidence>
<keyword evidence="3" id="KW-1185">Reference proteome</keyword>
<feature type="compositionally biased region" description="Low complexity" evidence="1">
    <location>
        <begin position="122"/>
        <end position="135"/>
    </location>
</feature>
<sequence>MNGAQARSAHDPLEPAAQQVRHDQEPGADPLPHRRRGAGAAERRLVEDAGGLAEPVLHDEAARHGEDRRRQDRPGRHRSPVHHPAAERHAEADGQPGRRHPGRAAAAGNRGEPADHAALPPRQAGRQRQQGEEAGVPQEPEPREGDHLRDQEVPRVEGDRWPARHDRRDPGGPPEGPSGAGHVRPAGEAGLPSGEPARRDRDAAERAPLTHP</sequence>
<protein>
    <submittedName>
        <fullName evidence="2">Uncharacterized protein</fullName>
    </submittedName>
</protein>
<feature type="compositionally biased region" description="Basic and acidic residues" evidence="1">
    <location>
        <begin position="140"/>
        <end position="170"/>
    </location>
</feature>